<dbReference type="InterPro" id="IPR051683">
    <property type="entry name" value="Enoyl-CoA_Hydratase/Isomerase"/>
</dbReference>
<protein>
    <submittedName>
        <fullName evidence="2">Gamma-carboxygeranoyl-CoA hydratase</fullName>
    </submittedName>
</protein>
<dbReference type="CDD" id="cd06558">
    <property type="entry name" value="crotonase-like"/>
    <property type="match status" value="1"/>
</dbReference>
<dbReference type="OrthoDB" id="9807606at2"/>
<organism evidence="2 3">
    <name type="scientific">Pseudoalteromonas ruthenica</name>
    <dbReference type="NCBI Taxonomy" id="151081"/>
    <lineage>
        <taxon>Bacteria</taxon>
        <taxon>Pseudomonadati</taxon>
        <taxon>Pseudomonadota</taxon>
        <taxon>Gammaproteobacteria</taxon>
        <taxon>Alteromonadales</taxon>
        <taxon>Pseudoalteromonadaceae</taxon>
        <taxon>Pseudoalteromonas</taxon>
    </lineage>
</organism>
<dbReference type="PANTHER" id="PTHR42964:SF1">
    <property type="entry name" value="POLYKETIDE BIOSYNTHESIS ENOYL-COA HYDRATASE PKSH-RELATED"/>
    <property type="match status" value="1"/>
</dbReference>
<dbReference type="RefSeq" id="WP_045978808.1">
    <property type="nucleotide sequence ID" value="NZ_JXXY01000004.1"/>
</dbReference>
<dbReference type="Gene3D" id="3.90.226.10">
    <property type="entry name" value="2-enoyl-CoA Hydratase, Chain A, domain 1"/>
    <property type="match status" value="1"/>
</dbReference>
<comment type="similarity">
    <text evidence="1">Belongs to the enoyl-CoA hydratase/isomerase family.</text>
</comment>
<dbReference type="InterPro" id="IPR029045">
    <property type="entry name" value="ClpP/crotonase-like_dom_sf"/>
</dbReference>
<dbReference type="EMBL" id="JXXZ01000007">
    <property type="protein sequence ID" value="KJY99825.1"/>
    <property type="molecule type" value="Genomic_DNA"/>
</dbReference>
<accession>A0A0F4PWH4</accession>
<dbReference type="InterPro" id="IPR014748">
    <property type="entry name" value="Enoyl-CoA_hydra_C"/>
</dbReference>
<comment type="caution">
    <text evidence="2">The sequence shown here is derived from an EMBL/GenBank/DDBJ whole genome shotgun (WGS) entry which is preliminary data.</text>
</comment>
<dbReference type="SUPFAM" id="SSF52096">
    <property type="entry name" value="ClpP/crotonase"/>
    <property type="match status" value="1"/>
</dbReference>
<name>A0A0F4PWH4_9GAMM</name>
<keyword evidence="3" id="KW-1185">Reference proteome</keyword>
<dbReference type="GO" id="GO:0003824">
    <property type="term" value="F:catalytic activity"/>
    <property type="evidence" value="ECO:0007669"/>
    <property type="project" value="UniProtKB-ARBA"/>
</dbReference>
<dbReference type="Proteomes" id="UP000033664">
    <property type="component" value="Unassembled WGS sequence"/>
</dbReference>
<dbReference type="InterPro" id="IPR001753">
    <property type="entry name" value="Enoyl-CoA_hydra/iso"/>
</dbReference>
<dbReference type="AlphaFoldDB" id="A0A0F4PWH4"/>
<dbReference type="GeneID" id="58228695"/>
<evidence type="ECO:0000256" key="1">
    <source>
        <dbReference type="ARBA" id="ARBA00005254"/>
    </source>
</evidence>
<dbReference type="Pfam" id="PF00378">
    <property type="entry name" value="ECH_1"/>
    <property type="match status" value="1"/>
</dbReference>
<dbReference type="GO" id="GO:0008300">
    <property type="term" value="P:isoprenoid catabolic process"/>
    <property type="evidence" value="ECO:0007669"/>
    <property type="project" value="TreeGrafter"/>
</dbReference>
<sequence length="258" mass="28100">MSVTLTITKSRIAILTLARVEKHNAFDDVLINEMIRCIEHASTLDVRALVLKSKGKHFSAGADLNWMKSMKDNSFEDNVADSMELARLMQVLYECPLPTVCLVQGAAFGGALGLIACCDIALADKSAKFCLSEVKLGLIPAVISPYVINAMGERNARRYFLTAEVFNAEQAQTLGLIHELSDDLDASAEQLLSKLADNGPQAVKAAKRLIAEVAHQPIDDSLRQLTAERIAAIRVSEEGQTGLTAFFEKQAPAWQQQG</sequence>
<evidence type="ECO:0000313" key="2">
    <source>
        <dbReference type="EMBL" id="KJY99825.1"/>
    </source>
</evidence>
<proteinExistence type="inferred from homology"/>
<dbReference type="PANTHER" id="PTHR42964">
    <property type="entry name" value="ENOYL-COA HYDRATASE"/>
    <property type="match status" value="1"/>
</dbReference>
<evidence type="ECO:0000313" key="3">
    <source>
        <dbReference type="Proteomes" id="UP000033664"/>
    </source>
</evidence>
<dbReference type="eggNOG" id="COG1024">
    <property type="taxonomic scope" value="Bacteria"/>
</dbReference>
<gene>
    <name evidence="2" type="ORF">TW72_09355</name>
</gene>
<reference evidence="2 3" key="1">
    <citation type="journal article" date="2015" name="BMC Genomics">
        <title>Genome mining reveals unlocked bioactive potential of marine Gram-negative bacteria.</title>
        <authorList>
            <person name="Machado H."/>
            <person name="Sonnenschein E.C."/>
            <person name="Melchiorsen J."/>
            <person name="Gram L."/>
        </authorList>
    </citation>
    <scope>NUCLEOTIDE SEQUENCE [LARGE SCALE GENOMIC DNA]</scope>
    <source>
        <strain evidence="2 3">S3137</strain>
    </source>
</reference>
<dbReference type="Gene3D" id="1.10.12.10">
    <property type="entry name" value="Lyase 2-enoyl-coa Hydratase, Chain A, domain 2"/>
    <property type="match status" value="1"/>
</dbReference>
<dbReference type="PATRIC" id="fig|151081.8.peg.1126"/>